<reference evidence="1 2" key="1">
    <citation type="journal article" date="2014" name="Genome Announc.">
        <title>The Complete Genome Sequence of Pseudomonas putida NBRC 14164T Confirms High Intraspecies Variation.</title>
        <authorList>
            <person name="Ohji S."/>
            <person name="Yamazoe A."/>
            <person name="Hosoyama A."/>
            <person name="Tsuchikane K."/>
            <person name="Ezaki T."/>
            <person name="Fujita N."/>
        </authorList>
    </citation>
    <scope>NUCLEOTIDE SEQUENCE [LARGE SCALE GENOMIC DNA]</scope>
    <source>
        <strain evidence="1 2">NBRC 14164</strain>
    </source>
</reference>
<gene>
    <name evidence="1" type="ORF">PP4_32750</name>
</gene>
<sequence>MPMFRLTALSPKSLAICGKAVAITVASRFSMKKVIATSKAMQVAWRGVLVAARLAKVTGPFGW</sequence>
<name>A0ABN5UN63_PSEPU</name>
<proteinExistence type="predicted"/>
<organism evidence="1 2">
    <name type="scientific">Pseudomonas putida NBRC 14164</name>
    <dbReference type="NCBI Taxonomy" id="1211579"/>
    <lineage>
        <taxon>Bacteria</taxon>
        <taxon>Pseudomonadati</taxon>
        <taxon>Pseudomonadota</taxon>
        <taxon>Gammaproteobacteria</taxon>
        <taxon>Pseudomonadales</taxon>
        <taxon>Pseudomonadaceae</taxon>
        <taxon>Pseudomonas</taxon>
    </lineage>
</organism>
<evidence type="ECO:0000313" key="2">
    <source>
        <dbReference type="Proteomes" id="UP000016702"/>
    </source>
</evidence>
<dbReference type="Proteomes" id="UP000016702">
    <property type="component" value="Chromosome"/>
</dbReference>
<dbReference type="EMBL" id="AP013070">
    <property type="protein sequence ID" value="BAN55128.1"/>
    <property type="molecule type" value="Genomic_DNA"/>
</dbReference>
<accession>A0ABN5UN63</accession>
<evidence type="ECO:0000313" key="1">
    <source>
        <dbReference type="EMBL" id="BAN55128.1"/>
    </source>
</evidence>
<protein>
    <submittedName>
        <fullName evidence="1">Uncharacterized protein</fullName>
    </submittedName>
</protein>
<keyword evidence="2" id="KW-1185">Reference proteome</keyword>